<feature type="compositionally biased region" description="Pro residues" evidence="1">
    <location>
        <begin position="108"/>
        <end position="118"/>
    </location>
</feature>
<evidence type="ECO:0000313" key="3">
    <source>
        <dbReference type="RefSeq" id="XP_004413051.1"/>
    </source>
</evidence>
<organism evidence="2 3">
    <name type="scientific">Odobenus rosmarus divergens</name>
    <name type="common">Pacific walrus</name>
    <dbReference type="NCBI Taxonomy" id="9708"/>
    <lineage>
        <taxon>Eukaryota</taxon>
        <taxon>Metazoa</taxon>
        <taxon>Chordata</taxon>
        <taxon>Craniata</taxon>
        <taxon>Vertebrata</taxon>
        <taxon>Euteleostomi</taxon>
        <taxon>Mammalia</taxon>
        <taxon>Eutheria</taxon>
        <taxon>Laurasiatheria</taxon>
        <taxon>Carnivora</taxon>
        <taxon>Caniformia</taxon>
        <taxon>Pinnipedia</taxon>
        <taxon>Odobenidae</taxon>
        <taxon>Odobenus</taxon>
    </lineage>
</organism>
<reference evidence="3" key="1">
    <citation type="submission" date="2025-08" db="UniProtKB">
        <authorList>
            <consortium name="RefSeq"/>
        </authorList>
    </citation>
    <scope>IDENTIFICATION</scope>
</reference>
<accession>A0A9B0H9Y2</accession>
<feature type="compositionally biased region" description="Polar residues" evidence="1">
    <location>
        <begin position="1"/>
        <end position="19"/>
    </location>
</feature>
<feature type="compositionally biased region" description="Polar residues" evidence="1">
    <location>
        <begin position="33"/>
        <end position="45"/>
    </location>
</feature>
<dbReference type="AlphaFoldDB" id="A0A9B0H9Y2"/>
<feature type="compositionally biased region" description="Basic and acidic residues" evidence="1">
    <location>
        <begin position="77"/>
        <end position="90"/>
    </location>
</feature>
<evidence type="ECO:0000313" key="2">
    <source>
        <dbReference type="Proteomes" id="UP000245340"/>
    </source>
</evidence>
<proteinExistence type="predicted"/>
<evidence type="ECO:0000256" key="1">
    <source>
        <dbReference type="SAM" id="MobiDB-lite"/>
    </source>
</evidence>
<name>A0A9B0H9Y2_ODORO</name>
<feature type="region of interest" description="Disordered" evidence="1">
    <location>
        <begin position="1"/>
        <end position="124"/>
    </location>
</feature>
<gene>
    <name evidence="3" type="primary">LOC101385647</name>
</gene>
<sequence>MGSPPTAATQATPGKNGQQKRLPEPSPAGRFMSKQTQAPRDTTPTSPLPRARGPAAEGGKGGGWRTAWEALKCPETCCDRKPPGRGDTARAKAQRARVRPSRALGGPGPTPPAPPAPSLPLMGQ</sequence>
<dbReference type="Proteomes" id="UP000245340">
    <property type="component" value="Unplaced"/>
</dbReference>
<keyword evidence="2" id="KW-1185">Reference proteome</keyword>
<protein>
    <submittedName>
        <fullName evidence="3">Uncharacterized protein LOC101385647</fullName>
    </submittedName>
</protein>
<dbReference type="RefSeq" id="XP_004413051.1">
    <property type="nucleotide sequence ID" value="XM_004412994.1"/>
</dbReference>